<accession>A0ACB8M0R7</accession>
<keyword evidence="2" id="KW-1185">Reference proteome</keyword>
<gene>
    <name evidence="1" type="ORF">KPL71_007648</name>
</gene>
<name>A0ACB8M0R7_CITSI</name>
<dbReference type="Proteomes" id="UP000829398">
    <property type="component" value="Chromosome 3"/>
</dbReference>
<evidence type="ECO:0000313" key="1">
    <source>
        <dbReference type="EMBL" id="KAH9779228.1"/>
    </source>
</evidence>
<proteinExistence type="predicted"/>
<reference evidence="2" key="1">
    <citation type="journal article" date="2023" name="Hortic. Res.">
        <title>A chromosome-level phased genome enabling allele-level studies in sweet orange: a case study on citrus Huanglongbing tolerance.</title>
        <authorList>
            <person name="Wu B."/>
            <person name="Yu Q."/>
            <person name="Deng Z."/>
            <person name="Duan Y."/>
            <person name="Luo F."/>
            <person name="Gmitter F. Jr."/>
        </authorList>
    </citation>
    <scope>NUCLEOTIDE SEQUENCE [LARGE SCALE GENOMIC DNA]</scope>
    <source>
        <strain evidence="2">cv. Valencia</strain>
    </source>
</reference>
<dbReference type="EMBL" id="CM039172">
    <property type="protein sequence ID" value="KAH9779228.1"/>
    <property type="molecule type" value="Genomic_DNA"/>
</dbReference>
<sequence length="208" mass="22302">MGGSDILGCGGTDGAIYLDTDLEISLNNFIVLLKLYCFIFLEIKTTLIYQQSVGSTGNGVPLSGLTGFAPQFESQGSHLCWENLCLPVRAGTSSLSCGTGLKVSPTVGALPKIPRVSFSTTKEMLADAFSQFGQVTEATIKMDIGKNRSKGYGYVTSSTEEEAQKALVDMNGKLLDGRVIFVDNVRPSRRYNADASLARQPAQSPEEN</sequence>
<comment type="caution">
    <text evidence="1">The sequence shown here is derived from an EMBL/GenBank/DDBJ whole genome shotgun (WGS) entry which is preliminary data.</text>
</comment>
<evidence type="ECO:0000313" key="2">
    <source>
        <dbReference type="Proteomes" id="UP000829398"/>
    </source>
</evidence>
<organism evidence="1 2">
    <name type="scientific">Citrus sinensis</name>
    <name type="common">Sweet orange</name>
    <name type="synonym">Citrus aurantium var. sinensis</name>
    <dbReference type="NCBI Taxonomy" id="2711"/>
    <lineage>
        <taxon>Eukaryota</taxon>
        <taxon>Viridiplantae</taxon>
        <taxon>Streptophyta</taxon>
        <taxon>Embryophyta</taxon>
        <taxon>Tracheophyta</taxon>
        <taxon>Spermatophyta</taxon>
        <taxon>Magnoliopsida</taxon>
        <taxon>eudicotyledons</taxon>
        <taxon>Gunneridae</taxon>
        <taxon>Pentapetalae</taxon>
        <taxon>rosids</taxon>
        <taxon>malvids</taxon>
        <taxon>Sapindales</taxon>
        <taxon>Rutaceae</taxon>
        <taxon>Aurantioideae</taxon>
        <taxon>Citrus</taxon>
    </lineage>
</organism>
<protein>
    <submittedName>
        <fullName evidence="1">RRM domain-containing protein</fullName>
    </submittedName>
</protein>